<name>A0AAI8SLH2_MYCAV</name>
<dbReference type="EMBL" id="AP020326">
    <property type="protein sequence ID" value="BBN47232.1"/>
    <property type="molecule type" value="Genomic_DNA"/>
</dbReference>
<evidence type="ECO:0000313" key="2">
    <source>
        <dbReference type="EMBL" id="BBN47232.1"/>
    </source>
</evidence>
<dbReference type="Proteomes" id="UP000327362">
    <property type="component" value="Chromosome"/>
</dbReference>
<feature type="region of interest" description="Disordered" evidence="1">
    <location>
        <begin position="39"/>
        <end position="66"/>
    </location>
</feature>
<gene>
    <name evidence="2" type="ORF">JPH1_17070</name>
</gene>
<dbReference type="AlphaFoldDB" id="A0AAI8SLH2"/>
<evidence type="ECO:0000313" key="3">
    <source>
        <dbReference type="Proteomes" id="UP000327362"/>
    </source>
</evidence>
<protein>
    <submittedName>
        <fullName evidence="2">Uncharacterized protein</fullName>
    </submittedName>
</protein>
<reference evidence="2 3" key="1">
    <citation type="submission" date="2019-09" db="EMBL/GenBank/DDBJ databases">
        <title>Complete genome sequence of Mycobacterium avium subsp. hominissuis strain JP-H-1.</title>
        <authorList>
            <person name="Kinoshita Y."/>
            <person name="Niwa H."/>
            <person name="Uchida-Fujii E."/>
            <person name="Nukada T."/>
        </authorList>
    </citation>
    <scope>NUCLEOTIDE SEQUENCE [LARGE SCALE GENOMIC DNA]</scope>
    <source>
        <strain evidence="2 3">JP-H-1</strain>
    </source>
</reference>
<evidence type="ECO:0000256" key="1">
    <source>
        <dbReference type="SAM" id="MobiDB-lite"/>
    </source>
</evidence>
<proteinExistence type="predicted"/>
<sequence>MPFPVPRQRRLPDVRGLRAAQIICKLGGIADWTETTHEVGSVSQPSAPQLGHKPTAWPITADTAPE</sequence>
<accession>A0AAI8SLH2</accession>
<organism evidence="2 3">
    <name type="scientific">Mycobacterium avium subsp. hominissuis</name>
    <dbReference type="NCBI Taxonomy" id="439334"/>
    <lineage>
        <taxon>Bacteria</taxon>
        <taxon>Bacillati</taxon>
        <taxon>Actinomycetota</taxon>
        <taxon>Actinomycetes</taxon>
        <taxon>Mycobacteriales</taxon>
        <taxon>Mycobacteriaceae</taxon>
        <taxon>Mycobacterium</taxon>
        <taxon>Mycobacterium avium complex (MAC)</taxon>
    </lineage>
</organism>